<feature type="compositionally biased region" description="Gly residues" evidence="1">
    <location>
        <begin position="11"/>
        <end position="20"/>
    </location>
</feature>
<protein>
    <submittedName>
        <fullName evidence="2">Uncharacterized protein</fullName>
    </submittedName>
</protein>
<dbReference type="EMBL" id="LYBM01000011">
    <property type="protein sequence ID" value="ODA33974.1"/>
    <property type="molecule type" value="Genomic_DNA"/>
</dbReference>
<feature type="region of interest" description="Disordered" evidence="1">
    <location>
        <begin position="1"/>
        <end position="20"/>
    </location>
</feature>
<dbReference type="OrthoDB" id="9781415at2"/>
<dbReference type="RefSeq" id="WP_068900989.1">
    <property type="nucleotide sequence ID" value="NZ_JBHUIF010000013.1"/>
</dbReference>
<evidence type="ECO:0000256" key="1">
    <source>
        <dbReference type="SAM" id="MobiDB-lite"/>
    </source>
</evidence>
<gene>
    <name evidence="2" type="ORF">A8L45_07960</name>
</gene>
<sequence length="84" mass="8575">MSSNVDDSGGNIRGGCGGGGDGNENNIVAALGFSASLITAAFQKIDTESTVSIDCKLGAGSISVLERVAIFTTTLLNDQPQNRR</sequence>
<name>A0A1C3EL76_9GAMM</name>
<proteinExistence type="predicted"/>
<evidence type="ECO:0000313" key="3">
    <source>
        <dbReference type="Proteomes" id="UP000094936"/>
    </source>
</evidence>
<accession>A0A1C3EL76</accession>
<keyword evidence="3" id="KW-1185">Reference proteome</keyword>
<reference evidence="2 3" key="1">
    <citation type="submission" date="2016-05" db="EMBL/GenBank/DDBJ databases">
        <title>Genomic Taxonomy of the Vibrionaceae.</title>
        <authorList>
            <person name="Gomez-Gil B."/>
            <person name="Enciso-Ibarra J."/>
        </authorList>
    </citation>
    <scope>NUCLEOTIDE SEQUENCE [LARGE SCALE GENOMIC DNA]</scope>
    <source>
        <strain evidence="2 3">CAIM 1920</strain>
    </source>
</reference>
<organism evidence="2 3">
    <name type="scientific">Veronia pacifica</name>
    <dbReference type="NCBI Taxonomy" id="1080227"/>
    <lineage>
        <taxon>Bacteria</taxon>
        <taxon>Pseudomonadati</taxon>
        <taxon>Pseudomonadota</taxon>
        <taxon>Gammaproteobacteria</taxon>
        <taxon>Vibrionales</taxon>
        <taxon>Vibrionaceae</taxon>
        <taxon>Veronia</taxon>
    </lineage>
</organism>
<dbReference type="Proteomes" id="UP000094936">
    <property type="component" value="Unassembled WGS sequence"/>
</dbReference>
<comment type="caution">
    <text evidence="2">The sequence shown here is derived from an EMBL/GenBank/DDBJ whole genome shotgun (WGS) entry which is preliminary data.</text>
</comment>
<evidence type="ECO:0000313" key="2">
    <source>
        <dbReference type="EMBL" id="ODA33974.1"/>
    </source>
</evidence>
<dbReference type="AlphaFoldDB" id="A0A1C3EL76"/>